<dbReference type="Gene3D" id="2.160.20.10">
    <property type="entry name" value="Single-stranded right-handed beta-helix, Pectin lyase-like"/>
    <property type="match status" value="1"/>
</dbReference>
<dbReference type="NCBIfam" id="TIGR04183">
    <property type="entry name" value="Por_Secre_tail"/>
    <property type="match status" value="1"/>
</dbReference>
<evidence type="ECO:0000313" key="5">
    <source>
        <dbReference type="EMBL" id="MCB2408672.1"/>
    </source>
</evidence>
<sequence length="570" mass="60361">MRVFCTPRSFYPTASALFAGLLVAAAGHAQQVPAFPGAEGFGRNATGGRGGQVVEVTNLNDSGPGSFRQAFNEFPGQPITIVFRVGGIIELATPLRPSRSNVTIAGQTAPGDGICLKKHTFKIFGNNIIVRYIRSRPGDVSGSNSPAVYGINMENCKNFIVDHCSMSWAIEEVGTFYDNKYSTVQWSIFSESLNSSFNGKGDHGYGGVWGGQYASYHHNLIAHHHSRAIRFNGARAHDTTAVVDYRNNVIYNWGNSNAAYGNEIEINGGSGQLNLVNNYYKAGPATPANRAANIFEITEAYNAALPNKPVATVYASGNHVTANAAVSADNWAGGLRVKYYPAATLSQFRQAAPTTGLAPITTQTATEAYASVLLGAGATLPRRDAVDSRVVNETATGTASAGSPDGSATYGAGQGIIDSQSAVGGWPTYNPGPAPTDTDHDGMPDTWETARGLNPADATDRNTLDSSGYTMLETYINGIAATVTATQAPASLQLGVYPNPTREEVLLQHPTASKAARIEVYSFAGKRVATFASAAGQQQTLLPLRRLAAGNYLIRYSDGSQQLTAKIVKQ</sequence>
<accession>A0ABS8AR31</accession>
<keyword evidence="2" id="KW-0325">Glycoprotein</keyword>
<dbReference type="Proteomes" id="UP001165296">
    <property type="component" value="Unassembled WGS sequence"/>
</dbReference>
<dbReference type="EMBL" id="JAJADR010000003">
    <property type="protein sequence ID" value="MCB2408672.1"/>
    <property type="molecule type" value="Genomic_DNA"/>
</dbReference>
<keyword evidence="1" id="KW-0479">Metal-binding</keyword>
<reference evidence="5" key="1">
    <citation type="submission" date="2021-10" db="EMBL/GenBank/DDBJ databases">
        <authorList>
            <person name="Dean J.D."/>
            <person name="Kim M.K."/>
            <person name="Newey C.N."/>
            <person name="Stoker T.S."/>
            <person name="Thompson D.W."/>
            <person name="Grose J.H."/>
        </authorList>
    </citation>
    <scope>NUCLEOTIDE SEQUENCE</scope>
    <source>
        <strain evidence="5">BT178</strain>
    </source>
</reference>
<name>A0ABS8AR31_9BACT</name>
<evidence type="ECO:0000256" key="3">
    <source>
        <dbReference type="SAM" id="SignalP"/>
    </source>
</evidence>
<dbReference type="SUPFAM" id="SSF51126">
    <property type="entry name" value="Pectin lyase-like"/>
    <property type="match status" value="1"/>
</dbReference>
<feature type="domain" description="Secretion system C-terminal sorting" evidence="4">
    <location>
        <begin position="496"/>
        <end position="568"/>
    </location>
</feature>
<feature type="signal peptide" evidence="3">
    <location>
        <begin position="1"/>
        <end position="29"/>
    </location>
</feature>
<dbReference type="Pfam" id="PF18962">
    <property type="entry name" value="Por_Secre_tail"/>
    <property type="match status" value="1"/>
</dbReference>
<dbReference type="PANTHER" id="PTHR42970:SF1">
    <property type="entry name" value="PECTATE LYASE C-RELATED"/>
    <property type="match status" value="1"/>
</dbReference>
<feature type="chain" id="PRO_5045954924" evidence="3">
    <location>
        <begin position="30"/>
        <end position="570"/>
    </location>
</feature>
<gene>
    <name evidence="5" type="ORF">LGH74_11855</name>
</gene>
<evidence type="ECO:0000259" key="4">
    <source>
        <dbReference type="Pfam" id="PF18962"/>
    </source>
</evidence>
<dbReference type="InterPro" id="IPR012334">
    <property type="entry name" value="Pectin_lyas_fold"/>
</dbReference>
<organism evidence="5 6">
    <name type="scientific">Hymenobacter lucidus</name>
    <dbReference type="NCBI Taxonomy" id="2880930"/>
    <lineage>
        <taxon>Bacteria</taxon>
        <taxon>Pseudomonadati</taxon>
        <taxon>Bacteroidota</taxon>
        <taxon>Cytophagia</taxon>
        <taxon>Cytophagales</taxon>
        <taxon>Hymenobacteraceae</taxon>
        <taxon>Hymenobacter</taxon>
    </lineage>
</organism>
<evidence type="ECO:0000313" key="6">
    <source>
        <dbReference type="Proteomes" id="UP001165296"/>
    </source>
</evidence>
<keyword evidence="6" id="KW-1185">Reference proteome</keyword>
<proteinExistence type="predicted"/>
<evidence type="ECO:0000256" key="2">
    <source>
        <dbReference type="ARBA" id="ARBA00023180"/>
    </source>
</evidence>
<keyword evidence="3" id="KW-0732">Signal</keyword>
<dbReference type="RefSeq" id="WP_226175927.1">
    <property type="nucleotide sequence ID" value="NZ_JAJADR010000003.1"/>
</dbReference>
<protein>
    <submittedName>
        <fullName evidence="5">T9SS type A sorting domain-containing protein</fullName>
    </submittedName>
</protein>
<dbReference type="InterPro" id="IPR052063">
    <property type="entry name" value="Polysaccharide_Lyase_1"/>
</dbReference>
<dbReference type="InterPro" id="IPR026444">
    <property type="entry name" value="Secre_tail"/>
</dbReference>
<comment type="caution">
    <text evidence="5">The sequence shown here is derived from an EMBL/GenBank/DDBJ whole genome shotgun (WGS) entry which is preliminary data.</text>
</comment>
<dbReference type="PANTHER" id="PTHR42970">
    <property type="entry name" value="PECTATE LYASE C-RELATED"/>
    <property type="match status" value="1"/>
</dbReference>
<dbReference type="InterPro" id="IPR011050">
    <property type="entry name" value="Pectin_lyase_fold/virulence"/>
</dbReference>
<evidence type="ECO:0000256" key="1">
    <source>
        <dbReference type="ARBA" id="ARBA00022723"/>
    </source>
</evidence>